<keyword evidence="3" id="KW-1185">Reference proteome</keyword>
<gene>
    <name evidence="2" type="ORF">Zmor_005270</name>
</gene>
<comment type="caution">
    <text evidence="2">The sequence shown here is derived from an EMBL/GenBank/DDBJ whole genome shotgun (WGS) entry which is preliminary data.</text>
</comment>
<proteinExistence type="predicted"/>
<reference evidence="2" key="1">
    <citation type="journal article" date="2023" name="G3 (Bethesda)">
        <title>Whole genome assemblies of Zophobas morio and Tenebrio molitor.</title>
        <authorList>
            <person name="Kaur S."/>
            <person name="Stinson S.A."/>
            <person name="diCenzo G.C."/>
        </authorList>
    </citation>
    <scope>NUCLEOTIDE SEQUENCE</scope>
    <source>
        <strain evidence="2">QUZm001</strain>
    </source>
</reference>
<keyword evidence="1" id="KW-0732">Signal</keyword>
<protein>
    <submittedName>
        <fullName evidence="2">Uncharacterized protein</fullName>
    </submittedName>
</protein>
<accession>A0AA38IXI1</accession>
<evidence type="ECO:0000313" key="2">
    <source>
        <dbReference type="EMBL" id="KAJ3660839.1"/>
    </source>
</evidence>
<dbReference type="AlphaFoldDB" id="A0AA38IXI1"/>
<dbReference type="EMBL" id="JALNTZ010000002">
    <property type="protein sequence ID" value="KAJ3660839.1"/>
    <property type="molecule type" value="Genomic_DNA"/>
</dbReference>
<feature type="chain" id="PRO_5041369372" evidence="1">
    <location>
        <begin position="20"/>
        <end position="107"/>
    </location>
</feature>
<dbReference type="Proteomes" id="UP001168821">
    <property type="component" value="Unassembled WGS sequence"/>
</dbReference>
<organism evidence="2 3">
    <name type="scientific">Zophobas morio</name>
    <dbReference type="NCBI Taxonomy" id="2755281"/>
    <lineage>
        <taxon>Eukaryota</taxon>
        <taxon>Metazoa</taxon>
        <taxon>Ecdysozoa</taxon>
        <taxon>Arthropoda</taxon>
        <taxon>Hexapoda</taxon>
        <taxon>Insecta</taxon>
        <taxon>Pterygota</taxon>
        <taxon>Neoptera</taxon>
        <taxon>Endopterygota</taxon>
        <taxon>Coleoptera</taxon>
        <taxon>Polyphaga</taxon>
        <taxon>Cucujiformia</taxon>
        <taxon>Tenebrionidae</taxon>
        <taxon>Zophobas</taxon>
    </lineage>
</organism>
<sequence length="107" mass="12036">MDTGRHLLVLLALFVLCECGGHQYRSRRKGGGAKDKAPIVHHHQDNEFSIKGKSKSSAVRGRAMGLLGFLRVWRKSRTMEGTEGFTTQFGPIGLDRIMFWFGSKSVW</sequence>
<feature type="signal peptide" evidence="1">
    <location>
        <begin position="1"/>
        <end position="19"/>
    </location>
</feature>
<evidence type="ECO:0000313" key="3">
    <source>
        <dbReference type="Proteomes" id="UP001168821"/>
    </source>
</evidence>
<name>A0AA38IXI1_9CUCU</name>
<evidence type="ECO:0000256" key="1">
    <source>
        <dbReference type="SAM" id="SignalP"/>
    </source>
</evidence>